<accession>K9X193</accession>
<dbReference type="InterPro" id="IPR025359">
    <property type="entry name" value="SduA_C"/>
</dbReference>
<dbReference type="RefSeq" id="WP_015209490.1">
    <property type="nucleotide sequence ID" value="NC_019757.1"/>
</dbReference>
<dbReference type="HOGENOM" id="CLU_1218168_0_0_3"/>
<dbReference type="EMBL" id="CP003642">
    <property type="protein sequence ID" value="AFZ26248.1"/>
    <property type="molecule type" value="Genomic_DNA"/>
</dbReference>
<dbReference type="Pfam" id="PF14082">
    <property type="entry name" value="SduA_C"/>
    <property type="match status" value="1"/>
</dbReference>
<evidence type="ECO:0000259" key="1">
    <source>
        <dbReference type="Pfam" id="PF14082"/>
    </source>
</evidence>
<name>K9X193_9NOST</name>
<feature type="domain" description="Shedu protein SduA C-terminal" evidence="1">
    <location>
        <begin position="33"/>
        <end position="192"/>
    </location>
</feature>
<reference evidence="2 3" key="1">
    <citation type="submission" date="2012-06" db="EMBL/GenBank/DDBJ databases">
        <title>Finished chromosome of genome of Cylindrospermum stagnale PCC 7417.</title>
        <authorList>
            <consortium name="US DOE Joint Genome Institute"/>
            <person name="Gugger M."/>
            <person name="Coursin T."/>
            <person name="Rippka R."/>
            <person name="Tandeau De Marsac N."/>
            <person name="Huntemann M."/>
            <person name="Wei C.-L."/>
            <person name="Han J."/>
            <person name="Detter J.C."/>
            <person name="Han C."/>
            <person name="Tapia R."/>
            <person name="Chen A."/>
            <person name="Kyrpides N."/>
            <person name="Mavromatis K."/>
            <person name="Markowitz V."/>
            <person name="Szeto E."/>
            <person name="Ivanova N."/>
            <person name="Pagani I."/>
            <person name="Pati A."/>
            <person name="Goodwin L."/>
            <person name="Nordberg H.P."/>
            <person name="Cantor M.N."/>
            <person name="Hua S.X."/>
            <person name="Woyke T."/>
            <person name="Kerfeld C.A."/>
        </authorList>
    </citation>
    <scope>NUCLEOTIDE SEQUENCE [LARGE SCALE GENOMIC DNA]</scope>
    <source>
        <strain evidence="2 3">PCC 7417</strain>
    </source>
</reference>
<dbReference type="Proteomes" id="UP000010475">
    <property type="component" value="Chromosome"/>
</dbReference>
<dbReference type="KEGG" id="csg:Cylst_4144"/>
<evidence type="ECO:0000313" key="2">
    <source>
        <dbReference type="EMBL" id="AFZ26248.1"/>
    </source>
</evidence>
<dbReference type="PATRIC" id="fig|56107.3.peg.4544"/>
<organism evidence="2 3">
    <name type="scientific">Cylindrospermum stagnale PCC 7417</name>
    <dbReference type="NCBI Taxonomy" id="56107"/>
    <lineage>
        <taxon>Bacteria</taxon>
        <taxon>Bacillati</taxon>
        <taxon>Cyanobacteriota</taxon>
        <taxon>Cyanophyceae</taxon>
        <taxon>Nostocales</taxon>
        <taxon>Nostocaceae</taxon>
        <taxon>Cylindrospermum</taxon>
    </lineage>
</organism>
<dbReference type="eggNOG" id="ENOG5031AJ0">
    <property type="taxonomic scope" value="Bacteria"/>
</dbReference>
<gene>
    <name evidence="2" type="ORF">Cylst_4144</name>
</gene>
<dbReference type="OrthoDB" id="280361at2"/>
<protein>
    <recommendedName>
        <fullName evidence="1">Shedu protein SduA C-terminal domain-containing protein</fullName>
    </recommendedName>
</protein>
<sequence length="227" mass="26631">MKGLDSFTIDLKKCRFELDEFEKLLLNNSELQESKDILPLFKERLHLSAFIGSYVPDIVRFNQIKHEFSFFGDFRADLVVGDSVNNTYCFIEFEDATKDSIFVNKGRSTSDWSPRFEHGFSQIIDWFWKIDDFKNTTSSRSIFESENIEFYGILIIGRDAFISPLDKARLKWRLNKVLVDSRKVICITFDQLARDIRDRLSLYPLIYEAESEAERTISTDESDRTLP</sequence>
<proteinExistence type="predicted"/>
<evidence type="ECO:0000313" key="3">
    <source>
        <dbReference type="Proteomes" id="UP000010475"/>
    </source>
</evidence>
<keyword evidence="3" id="KW-1185">Reference proteome</keyword>
<dbReference type="AlphaFoldDB" id="K9X193"/>
<dbReference type="STRING" id="56107.Cylst_4144"/>